<feature type="compositionally biased region" description="Polar residues" evidence="2">
    <location>
        <begin position="157"/>
        <end position="167"/>
    </location>
</feature>
<dbReference type="PROSITE" id="PS50001">
    <property type="entry name" value="SH2"/>
    <property type="match status" value="1"/>
</dbReference>
<dbReference type="PANTHER" id="PTHR15832">
    <property type="entry name" value="SHC (SRC HOMOLOGY DOMAIN C-TERMINAL) ADAPTOR HOMOLOG"/>
    <property type="match status" value="1"/>
</dbReference>
<gene>
    <name evidence="4" type="ORF">PXEA_LOCUS9997</name>
</gene>
<dbReference type="InterPro" id="IPR036860">
    <property type="entry name" value="SH2_dom_sf"/>
</dbReference>
<accession>A0A448WNY1</accession>
<organism evidence="4 5">
    <name type="scientific">Protopolystoma xenopodis</name>
    <dbReference type="NCBI Taxonomy" id="117903"/>
    <lineage>
        <taxon>Eukaryota</taxon>
        <taxon>Metazoa</taxon>
        <taxon>Spiralia</taxon>
        <taxon>Lophotrochozoa</taxon>
        <taxon>Platyhelminthes</taxon>
        <taxon>Monogenea</taxon>
        <taxon>Polyopisthocotylea</taxon>
        <taxon>Polystomatidea</taxon>
        <taxon>Polystomatidae</taxon>
        <taxon>Protopolystoma</taxon>
    </lineage>
</organism>
<dbReference type="OrthoDB" id="10013007at2759"/>
<keyword evidence="1" id="KW-0727">SH2 domain</keyword>
<reference evidence="4" key="1">
    <citation type="submission" date="2018-11" db="EMBL/GenBank/DDBJ databases">
        <authorList>
            <consortium name="Pathogen Informatics"/>
        </authorList>
    </citation>
    <scope>NUCLEOTIDE SEQUENCE</scope>
</reference>
<protein>
    <recommendedName>
        <fullName evidence="3">SH2 domain-containing protein</fullName>
    </recommendedName>
</protein>
<feature type="compositionally biased region" description="Polar residues" evidence="2">
    <location>
        <begin position="103"/>
        <end position="115"/>
    </location>
</feature>
<dbReference type="Pfam" id="PF00017">
    <property type="entry name" value="SH2"/>
    <property type="match status" value="1"/>
</dbReference>
<evidence type="ECO:0000256" key="2">
    <source>
        <dbReference type="SAM" id="MobiDB-lite"/>
    </source>
</evidence>
<dbReference type="SUPFAM" id="SSF55550">
    <property type="entry name" value="SH2 domain"/>
    <property type="match status" value="1"/>
</dbReference>
<feature type="region of interest" description="Disordered" evidence="2">
    <location>
        <begin position="142"/>
        <end position="167"/>
    </location>
</feature>
<evidence type="ECO:0000259" key="3">
    <source>
        <dbReference type="PROSITE" id="PS50001"/>
    </source>
</evidence>
<dbReference type="Proteomes" id="UP000784294">
    <property type="component" value="Unassembled WGS sequence"/>
</dbReference>
<evidence type="ECO:0000313" key="5">
    <source>
        <dbReference type="Proteomes" id="UP000784294"/>
    </source>
</evidence>
<proteinExistence type="predicted"/>
<dbReference type="SMART" id="SM00252">
    <property type="entry name" value="SH2"/>
    <property type="match status" value="1"/>
</dbReference>
<dbReference type="EMBL" id="CAAALY010028919">
    <property type="protein sequence ID" value="VEL16557.1"/>
    <property type="molecule type" value="Genomic_DNA"/>
</dbReference>
<dbReference type="CDD" id="cd00173">
    <property type="entry name" value="SH2"/>
    <property type="match status" value="1"/>
</dbReference>
<feature type="region of interest" description="Disordered" evidence="2">
    <location>
        <begin position="103"/>
        <end position="124"/>
    </location>
</feature>
<keyword evidence="5" id="KW-1185">Reference proteome</keyword>
<comment type="caution">
    <text evidence="4">The sequence shown here is derived from an EMBL/GenBank/DDBJ whole genome shotgun (WGS) entry which is preliminary data.</text>
</comment>
<dbReference type="Gene3D" id="3.30.505.10">
    <property type="entry name" value="SH2 domain"/>
    <property type="match status" value="1"/>
</dbReference>
<feature type="domain" description="SH2" evidence="3">
    <location>
        <begin position="306"/>
        <end position="384"/>
    </location>
</feature>
<evidence type="ECO:0000313" key="4">
    <source>
        <dbReference type="EMBL" id="VEL16557.1"/>
    </source>
</evidence>
<dbReference type="PANTHER" id="PTHR15832:SF2">
    <property type="entry name" value="SH2 DOMAIN-CONTAINING PROTEIN"/>
    <property type="match status" value="1"/>
</dbReference>
<sequence length="384" mass="41248">MFSLIPIFDYISLHCKYFFRRKKYRDLIGHRLIRSVSSSDSPDSISEASHSVSPTNAIGRCPASYSDTNGLHSCSLGQTAICSDNFNSMESACRWPDEVSLRSTQPDPHWSSSHNPMLAGIDQKLPGPSTALAWLAQTSKQSSSIPLHTNRNEGVHSSHQMPISNNLQQPNVSKQSMATHFQVVNSAATAVGWPVTTMPPGHTIHSVSSAGTPTPTQTPTPTPTPVSSVPFLHPPSSSSVSNIPACGANQSLGHLSASFGNNLGGRSSIPGMPLSTQPAPPDSQSLLSFLHLTPPGEADLLAQTPWFQALIPREIALELLAKEEIGSFLVRDSATHPGCCALSVRVPNKDNANGITHYLIQRTVRGVSLKLTHLQGYSLVFLRT</sequence>
<feature type="region of interest" description="Disordered" evidence="2">
    <location>
        <begin position="202"/>
        <end position="235"/>
    </location>
</feature>
<name>A0A448WNY1_9PLAT</name>
<evidence type="ECO:0000256" key="1">
    <source>
        <dbReference type="PROSITE-ProRule" id="PRU00191"/>
    </source>
</evidence>
<dbReference type="AlphaFoldDB" id="A0A448WNY1"/>
<dbReference type="InterPro" id="IPR000980">
    <property type="entry name" value="SH2"/>
</dbReference>